<feature type="transmembrane region" description="Helical" evidence="1">
    <location>
        <begin position="47"/>
        <end position="64"/>
    </location>
</feature>
<feature type="transmembrane region" description="Helical" evidence="1">
    <location>
        <begin position="12"/>
        <end position="35"/>
    </location>
</feature>
<dbReference type="EMBL" id="JAKJPO010000001">
    <property type="protein sequence ID" value="MCF7220702.1"/>
    <property type="molecule type" value="Genomic_DNA"/>
</dbReference>
<sequence length="139" mass="14573">MSALHRFASPKFLPRLLLIDGLATGATALMLILGAEMLAPVLQLPAGLLRTGGAICAPFALWVLMLSRRVAVPHGAMAAVIAINFAWVAASAWVAFGPTWQPAAFGVAFVCAQALVVLVFAELGWMGLRAMRPRPGVPA</sequence>
<keyword evidence="1" id="KW-1133">Transmembrane helix</keyword>
<reference evidence="2 3" key="1">
    <citation type="submission" date="2022-01" db="EMBL/GenBank/DDBJ databases">
        <title>Lysobacter chinensis sp. nov., a bacterium isolated from cow dung compost.</title>
        <authorList>
            <person name="Liu Y."/>
        </authorList>
    </citation>
    <scope>NUCLEOTIDE SEQUENCE [LARGE SCALE GENOMIC DNA]</scope>
    <source>
        <strain evidence="2 3">TLK-CK17</strain>
    </source>
</reference>
<comment type="caution">
    <text evidence="2">The sequence shown here is derived from an EMBL/GenBank/DDBJ whole genome shotgun (WGS) entry which is preliminary data.</text>
</comment>
<name>A0ABS9HRI1_9GAMM</name>
<dbReference type="Proteomes" id="UP001430796">
    <property type="component" value="Unassembled WGS sequence"/>
</dbReference>
<evidence type="ECO:0000256" key="1">
    <source>
        <dbReference type="SAM" id="Phobius"/>
    </source>
</evidence>
<keyword evidence="1" id="KW-0472">Membrane</keyword>
<protein>
    <submittedName>
        <fullName evidence="2">Uncharacterized protein</fullName>
    </submittedName>
</protein>
<organism evidence="2 3">
    <name type="scientific">Marilutibacter chinensis</name>
    <dbReference type="NCBI Taxonomy" id="2912247"/>
    <lineage>
        <taxon>Bacteria</taxon>
        <taxon>Pseudomonadati</taxon>
        <taxon>Pseudomonadota</taxon>
        <taxon>Gammaproteobacteria</taxon>
        <taxon>Lysobacterales</taxon>
        <taxon>Lysobacteraceae</taxon>
        <taxon>Marilutibacter</taxon>
    </lineage>
</organism>
<proteinExistence type="predicted"/>
<evidence type="ECO:0000313" key="3">
    <source>
        <dbReference type="Proteomes" id="UP001430796"/>
    </source>
</evidence>
<feature type="transmembrane region" description="Helical" evidence="1">
    <location>
        <begin position="76"/>
        <end position="96"/>
    </location>
</feature>
<keyword evidence="1" id="KW-0812">Transmembrane</keyword>
<reference evidence="2 3" key="3">
    <citation type="submission" date="2022-01" db="EMBL/GenBank/DDBJ databases">
        <authorList>
            <person name="Zhou L.Y."/>
        </authorList>
    </citation>
    <scope>NUCLEOTIDE SEQUENCE [LARGE SCALE GENOMIC DNA]</scope>
    <source>
        <strain evidence="2 3">TLK-CK17</strain>
    </source>
</reference>
<feature type="transmembrane region" description="Helical" evidence="1">
    <location>
        <begin position="102"/>
        <end position="125"/>
    </location>
</feature>
<dbReference type="RefSeq" id="WP_237053054.1">
    <property type="nucleotide sequence ID" value="NZ_JAKJPO010000001.1"/>
</dbReference>
<gene>
    <name evidence="2" type="ORF">L3V18_02700</name>
</gene>
<keyword evidence="3" id="KW-1185">Reference proteome</keyword>
<accession>A0ABS9HRI1</accession>
<reference evidence="3" key="2">
    <citation type="submission" date="2022-01" db="EMBL/GenBank/DDBJ databases">
        <title>Lysobacter chinensis sp. nov., a bacterium isolated from cow dung compost.</title>
        <authorList>
            <person name="Zhou L.Y."/>
        </authorList>
    </citation>
    <scope>NUCLEOTIDE SEQUENCE [LARGE SCALE GENOMIC DNA]</scope>
    <source>
        <strain evidence="3">TLK-CK17</strain>
    </source>
</reference>
<evidence type="ECO:0000313" key="2">
    <source>
        <dbReference type="EMBL" id="MCF7220702.1"/>
    </source>
</evidence>